<dbReference type="PROSITE" id="PS00455">
    <property type="entry name" value="AMP_BINDING"/>
    <property type="match status" value="1"/>
</dbReference>
<dbReference type="AlphaFoldDB" id="A0A1M6MBE8"/>
<proteinExistence type="inferred from homology"/>
<organism evidence="5 6">
    <name type="scientific">Dethiosulfatibacter aminovorans DSM 17477</name>
    <dbReference type="NCBI Taxonomy" id="1121476"/>
    <lineage>
        <taxon>Bacteria</taxon>
        <taxon>Bacillati</taxon>
        <taxon>Bacillota</taxon>
        <taxon>Tissierellia</taxon>
        <taxon>Dethiosulfatibacter</taxon>
    </lineage>
</organism>
<evidence type="ECO:0000259" key="4">
    <source>
        <dbReference type="Pfam" id="PF13193"/>
    </source>
</evidence>
<dbReference type="GO" id="GO:0006631">
    <property type="term" value="P:fatty acid metabolic process"/>
    <property type="evidence" value="ECO:0007669"/>
    <property type="project" value="TreeGrafter"/>
</dbReference>
<keyword evidence="2" id="KW-0436">Ligase</keyword>
<dbReference type="FunFam" id="3.30.300.30:FF:000008">
    <property type="entry name" value="2,3-dihydroxybenzoate-AMP ligase"/>
    <property type="match status" value="1"/>
</dbReference>
<feature type="domain" description="AMP-binding enzyme C-terminal" evidence="4">
    <location>
        <begin position="430"/>
        <end position="505"/>
    </location>
</feature>
<name>A0A1M6MBE8_9FIRM</name>
<dbReference type="Gene3D" id="3.40.50.12780">
    <property type="entry name" value="N-terminal domain of ligase-like"/>
    <property type="match status" value="1"/>
</dbReference>
<comment type="similarity">
    <text evidence="1">Belongs to the ATP-dependent AMP-binding enzyme family.</text>
</comment>
<dbReference type="InterPro" id="IPR042099">
    <property type="entry name" value="ANL_N_sf"/>
</dbReference>
<dbReference type="Pfam" id="PF00501">
    <property type="entry name" value="AMP-binding"/>
    <property type="match status" value="1"/>
</dbReference>
<feature type="domain" description="AMP-dependent synthetase/ligase" evidence="3">
    <location>
        <begin position="18"/>
        <end position="380"/>
    </location>
</feature>
<dbReference type="EMBL" id="FQZL01000040">
    <property type="protein sequence ID" value="SHJ80791.1"/>
    <property type="molecule type" value="Genomic_DNA"/>
</dbReference>
<evidence type="ECO:0000313" key="5">
    <source>
        <dbReference type="EMBL" id="SHJ80791.1"/>
    </source>
</evidence>
<dbReference type="STRING" id="1121476.SAMN02745751_03422"/>
<dbReference type="PANTHER" id="PTHR43201">
    <property type="entry name" value="ACYL-COA SYNTHETASE"/>
    <property type="match status" value="1"/>
</dbReference>
<dbReference type="PANTHER" id="PTHR43201:SF5">
    <property type="entry name" value="MEDIUM-CHAIN ACYL-COA LIGASE ACSF2, MITOCHONDRIAL"/>
    <property type="match status" value="1"/>
</dbReference>
<reference evidence="5 6" key="1">
    <citation type="submission" date="2016-11" db="EMBL/GenBank/DDBJ databases">
        <authorList>
            <person name="Jaros S."/>
            <person name="Januszkiewicz K."/>
            <person name="Wedrychowicz H."/>
        </authorList>
    </citation>
    <scope>NUCLEOTIDE SEQUENCE [LARGE SCALE GENOMIC DNA]</scope>
    <source>
        <strain evidence="5 6">DSM 17477</strain>
    </source>
</reference>
<evidence type="ECO:0000256" key="2">
    <source>
        <dbReference type="ARBA" id="ARBA00022598"/>
    </source>
</evidence>
<dbReference type="RefSeq" id="WP_139258058.1">
    <property type="nucleotide sequence ID" value="NZ_FQZL01000040.1"/>
</dbReference>
<dbReference type="Proteomes" id="UP000184052">
    <property type="component" value="Unassembled WGS sequence"/>
</dbReference>
<dbReference type="InterPro" id="IPR025110">
    <property type="entry name" value="AMP-bd_C"/>
</dbReference>
<dbReference type="InterPro" id="IPR045851">
    <property type="entry name" value="AMP-bd_C_sf"/>
</dbReference>
<gene>
    <name evidence="5" type="ORF">SAMN02745751_03422</name>
</gene>
<accession>A0A1M6MBE8</accession>
<evidence type="ECO:0000259" key="3">
    <source>
        <dbReference type="Pfam" id="PF00501"/>
    </source>
</evidence>
<evidence type="ECO:0000256" key="1">
    <source>
        <dbReference type="ARBA" id="ARBA00006432"/>
    </source>
</evidence>
<dbReference type="Gene3D" id="3.30.300.30">
    <property type="match status" value="1"/>
</dbReference>
<dbReference type="InterPro" id="IPR020845">
    <property type="entry name" value="AMP-binding_CS"/>
</dbReference>
<dbReference type="InterPro" id="IPR000873">
    <property type="entry name" value="AMP-dep_synth/lig_dom"/>
</dbReference>
<dbReference type="GO" id="GO:0031956">
    <property type="term" value="F:medium-chain fatty acid-CoA ligase activity"/>
    <property type="evidence" value="ECO:0007669"/>
    <property type="project" value="TreeGrafter"/>
</dbReference>
<dbReference type="SUPFAM" id="SSF56801">
    <property type="entry name" value="Acetyl-CoA synthetase-like"/>
    <property type="match status" value="1"/>
</dbReference>
<sequence length="516" mass="58723">MENNSWIGNYSFFRSRISPEKEAVYDYDNEIHYTYGDLENRANTLANFLVEKVHVKKGDRIGFCTRNCIELIDAYFATAKTGTILVTYNQLLSEHELEKMIINEKPKVLFYEKTFKDKVSNLKLKVQIEKYIVLAGESEKLEELHYEEILDYKNSSYIECNGLNLEDTHMIIHTGGTTGTPKGAMLSYKCLLFNAISEMVTYNLTSQDSTYVMMPLFHTGAWNVLTLPLLFVGGRIIINKSFDPQLALKVINDEKPTTLLGVSTIFRMMINQSEFEATDFSSLRWILSGAAPTPVDIMEKFWEKDLKFVLGYGMTEAGPNNLSMVPDDLGLEGIKEKYDSVGKPMFFNQVKIVDTKGKEVGVNELGEIIWKGPLTFSGYWNNKEETSNTLKDGWVYTGDIARKDNEGFYYIVGRKKNMFISGGENIYPPEVEKEIYKHPSIHEVCVIGIPHKKWGEVGKAIVSSKSGEIVEEKEIKEFLKGKIASIKIPRYVEIVDELPKNSTGKIKREVICNLYG</sequence>
<keyword evidence="6" id="KW-1185">Reference proteome</keyword>
<dbReference type="OrthoDB" id="9778383at2"/>
<dbReference type="Pfam" id="PF13193">
    <property type="entry name" value="AMP-binding_C"/>
    <property type="match status" value="1"/>
</dbReference>
<protein>
    <submittedName>
        <fullName evidence="5">Fatty-acyl-CoA synthase</fullName>
    </submittedName>
</protein>
<evidence type="ECO:0000313" key="6">
    <source>
        <dbReference type="Proteomes" id="UP000184052"/>
    </source>
</evidence>